<evidence type="ECO:0000256" key="1">
    <source>
        <dbReference type="ARBA" id="ARBA00004651"/>
    </source>
</evidence>
<dbReference type="PANTHER" id="PTHR23513">
    <property type="entry name" value="INTEGRAL MEMBRANE EFFLUX PROTEIN-RELATED"/>
    <property type="match status" value="1"/>
</dbReference>
<feature type="transmembrane region" description="Helical" evidence="7">
    <location>
        <begin position="262"/>
        <end position="285"/>
    </location>
</feature>
<evidence type="ECO:0000256" key="4">
    <source>
        <dbReference type="ARBA" id="ARBA00022989"/>
    </source>
</evidence>
<accession>A0A1H7MVN7</accession>
<dbReference type="Pfam" id="PF07690">
    <property type="entry name" value="MFS_1"/>
    <property type="match status" value="1"/>
</dbReference>
<dbReference type="GO" id="GO:0005886">
    <property type="term" value="C:plasma membrane"/>
    <property type="evidence" value="ECO:0007669"/>
    <property type="project" value="UniProtKB-SubCell"/>
</dbReference>
<dbReference type="RefSeq" id="WP_236656003.1">
    <property type="nucleotide sequence ID" value="NZ_BBPN01000012.1"/>
</dbReference>
<name>A0A1H7MVN7_STRJI</name>
<evidence type="ECO:0000256" key="7">
    <source>
        <dbReference type="SAM" id="Phobius"/>
    </source>
</evidence>
<feature type="transmembrane region" description="Helical" evidence="7">
    <location>
        <begin position="321"/>
        <end position="343"/>
    </location>
</feature>
<dbReference type="PRINTS" id="PR01988">
    <property type="entry name" value="EXPORTERBACE"/>
</dbReference>
<dbReference type="GO" id="GO:0022857">
    <property type="term" value="F:transmembrane transporter activity"/>
    <property type="evidence" value="ECO:0007669"/>
    <property type="project" value="InterPro"/>
</dbReference>
<feature type="transmembrane region" description="Helical" evidence="7">
    <location>
        <begin position="355"/>
        <end position="378"/>
    </location>
</feature>
<proteinExistence type="predicted"/>
<dbReference type="Gene3D" id="1.20.1250.20">
    <property type="entry name" value="MFS general substrate transporter like domains"/>
    <property type="match status" value="1"/>
</dbReference>
<protein>
    <submittedName>
        <fullName evidence="9">Predicted arabinose efflux permease, MFS family</fullName>
    </submittedName>
</protein>
<evidence type="ECO:0000313" key="10">
    <source>
        <dbReference type="Proteomes" id="UP000183015"/>
    </source>
</evidence>
<gene>
    <name evidence="9" type="ORF">SAMN05414137_10683</name>
</gene>
<evidence type="ECO:0000259" key="8">
    <source>
        <dbReference type="PROSITE" id="PS50850"/>
    </source>
</evidence>
<keyword evidence="2" id="KW-1003">Cell membrane</keyword>
<dbReference type="InterPro" id="IPR011701">
    <property type="entry name" value="MFS"/>
</dbReference>
<feature type="transmembrane region" description="Helical" evidence="7">
    <location>
        <begin position="114"/>
        <end position="132"/>
    </location>
</feature>
<dbReference type="EMBL" id="FOAZ01000006">
    <property type="protein sequence ID" value="SEL15109.1"/>
    <property type="molecule type" value="Genomic_DNA"/>
</dbReference>
<feature type="transmembrane region" description="Helical" evidence="7">
    <location>
        <begin position="297"/>
        <end position="315"/>
    </location>
</feature>
<feature type="region of interest" description="Disordered" evidence="6">
    <location>
        <begin position="413"/>
        <end position="471"/>
    </location>
</feature>
<feature type="transmembrane region" description="Helical" evidence="7">
    <location>
        <begin position="384"/>
        <end position="402"/>
    </location>
</feature>
<dbReference type="InterPro" id="IPR020846">
    <property type="entry name" value="MFS_dom"/>
</dbReference>
<dbReference type="InterPro" id="IPR036259">
    <property type="entry name" value="MFS_trans_sf"/>
</dbReference>
<reference evidence="10" key="1">
    <citation type="submission" date="2016-10" db="EMBL/GenBank/DDBJ databases">
        <authorList>
            <person name="Varghese N."/>
        </authorList>
    </citation>
    <scope>NUCLEOTIDE SEQUENCE [LARGE SCALE GENOMIC DNA]</scope>
    <source>
        <strain evidence="10">DSM 45096 / BCRC 16803 / CGMCC 4.1857 / CIP 109030 / JCM 12277 / KCTC 19219 / NBRC 100920 / 33214</strain>
    </source>
</reference>
<evidence type="ECO:0000256" key="3">
    <source>
        <dbReference type="ARBA" id="ARBA00022692"/>
    </source>
</evidence>
<dbReference type="AlphaFoldDB" id="A0A1H7MVN7"/>
<sequence length="471" mass="47423">MADPHPRRKRTARGGPWAVPGFRLLLAGQFTSTLGDYCFAVALPWLLLSGKGGGPVLLGAVLACYGVPRVLTIPLGGVLADRFGGRRVMLLADIARAAATAVLASLAASTTPQLAWLAPIAVVLGACSGLFLPSSYTLLPSLLGKDELGRGNALSTMANQVGGVLGPTAGGALVALFGATPALALDAGSFAVSAFALLRLRTGRTAAEAPSPEEQAPAGPSFGTLLRHGRLLHVVLAVALVANLAYNGTIEVALPGFAHQHLGAGGYGVLLTCLSLGGLAGSMVAARARQDRAPAKLFAVLAVVMGIALGAVPYAGGLPGAAAAIALYSVASGWQNIVAVTMLQTWIPPALTGRVMSLVMLAVMGTFPVSVALAGFGVRRLGPGPFFPIAGAAIAIAVLTALTQRAFRTHRPGQAFEAPTEVGTAGTPPPTPSPEPATATPATTSAASTISAATTTTTTHRTVPRSQESQG</sequence>
<keyword evidence="5 7" id="KW-0472">Membrane</keyword>
<feature type="transmembrane region" description="Helical" evidence="7">
    <location>
        <begin position="54"/>
        <end position="76"/>
    </location>
</feature>
<feature type="compositionally biased region" description="Low complexity" evidence="6">
    <location>
        <begin position="436"/>
        <end position="471"/>
    </location>
</feature>
<keyword evidence="10" id="KW-1185">Reference proteome</keyword>
<dbReference type="CDD" id="cd06173">
    <property type="entry name" value="MFS_MefA_like"/>
    <property type="match status" value="1"/>
</dbReference>
<evidence type="ECO:0000313" key="9">
    <source>
        <dbReference type="EMBL" id="SEL15109.1"/>
    </source>
</evidence>
<dbReference type="eggNOG" id="COG2814">
    <property type="taxonomic scope" value="Bacteria"/>
</dbReference>
<evidence type="ECO:0000256" key="6">
    <source>
        <dbReference type="SAM" id="MobiDB-lite"/>
    </source>
</evidence>
<dbReference type="STRING" id="235985.SAMN05414137_10683"/>
<comment type="subcellular location">
    <subcellularLocation>
        <location evidence="1">Cell membrane</location>
        <topology evidence="1">Multi-pass membrane protein</topology>
    </subcellularLocation>
</comment>
<evidence type="ECO:0000256" key="2">
    <source>
        <dbReference type="ARBA" id="ARBA00022475"/>
    </source>
</evidence>
<feature type="transmembrane region" description="Helical" evidence="7">
    <location>
        <begin position="231"/>
        <end position="250"/>
    </location>
</feature>
<keyword evidence="4 7" id="KW-1133">Transmembrane helix</keyword>
<dbReference type="InterPro" id="IPR022324">
    <property type="entry name" value="Bacilysin_exporter_BacE_put"/>
</dbReference>
<dbReference type="Proteomes" id="UP000183015">
    <property type="component" value="Unassembled WGS sequence"/>
</dbReference>
<keyword evidence="3 7" id="KW-0812">Transmembrane</keyword>
<dbReference type="PANTHER" id="PTHR23513:SF11">
    <property type="entry name" value="STAPHYLOFERRIN A TRANSPORTER"/>
    <property type="match status" value="1"/>
</dbReference>
<evidence type="ECO:0000256" key="5">
    <source>
        <dbReference type="ARBA" id="ARBA00023136"/>
    </source>
</evidence>
<dbReference type="PROSITE" id="PS50850">
    <property type="entry name" value="MFS"/>
    <property type="match status" value="1"/>
</dbReference>
<organism evidence="9 10">
    <name type="scientific">Streptacidiphilus jiangxiensis</name>
    <dbReference type="NCBI Taxonomy" id="235985"/>
    <lineage>
        <taxon>Bacteria</taxon>
        <taxon>Bacillati</taxon>
        <taxon>Actinomycetota</taxon>
        <taxon>Actinomycetes</taxon>
        <taxon>Kitasatosporales</taxon>
        <taxon>Streptomycetaceae</taxon>
        <taxon>Streptacidiphilus</taxon>
    </lineage>
</organism>
<feature type="domain" description="Major facilitator superfamily (MFS) profile" evidence="8">
    <location>
        <begin position="1"/>
        <end position="205"/>
    </location>
</feature>
<feature type="transmembrane region" description="Helical" evidence="7">
    <location>
        <begin position="21"/>
        <end position="48"/>
    </location>
</feature>
<dbReference type="SUPFAM" id="SSF103473">
    <property type="entry name" value="MFS general substrate transporter"/>
    <property type="match status" value="1"/>
</dbReference>